<organism evidence="1 2">
    <name type="scientific">Nocardioides endophyticus</name>
    <dbReference type="NCBI Taxonomy" id="1353775"/>
    <lineage>
        <taxon>Bacteria</taxon>
        <taxon>Bacillati</taxon>
        <taxon>Actinomycetota</taxon>
        <taxon>Actinomycetes</taxon>
        <taxon>Propionibacteriales</taxon>
        <taxon>Nocardioidaceae</taxon>
        <taxon>Nocardioides</taxon>
    </lineage>
</organism>
<dbReference type="Proteomes" id="UP001499882">
    <property type="component" value="Unassembled WGS sequence"/>
</dbReference>
<proteinExistence type="predicted"/>
<keyword evidence="2" id="KW-1185">Reference proteome</keyword>
<gene>
    <name evidence="1" type="ORF">GCM10023350_06310</name>
</gene>
<dbReference type="EMBL" id="BAABKN010000005">
    <property type="protein sequence ID" value="GAA4726316.1"/>
    <property type="molecule type" value="Genomic_DNA"/>
</dbReference>
<evidence type="ECO:0000313" key="1">
    <source>
        <dbReference type="EMBL" id="GAA4726316.1"/>
    </source>
</evidence>
<reference evidence="2" key="1">
    <citation type="journal article" date="2019" name="Int. J. Syst. Evol. Microbiol.">
        <title>The Global Catalogue of Microorganisms (GCM) 10K type strain sequencing project: providing services to taxonomists for standard genome sequencing and annotation.</title>
        <authorList>
            <consortium name="The Broad Institute Genomics Platform"/>
            <consortium name="The Broad Institute Genome Sequencing Center for Infectious Disease"/>
            <person name="Wu L."/>
            <person name="Ma J."/>
        </authorList>
    </citation>
    <scope>NUCLEOTIDE SEQUENCE [LARGE SCALE GENOMIC DNA]</scope>
    <source>
        <strain evidence="2">JCM 18532</strain>
    </source>
</reference>
<name>A0ABP8YDL5_9ACTN</name>
<accession>A0ABP8YDL5</accession>
<evidence type="ECO:0008006" key="3">
    <source>
        <dbReference type="Google" id="ProtNLM"/>
    </source>
</evidence>
<comment type="caution">
    <text evidence="1">The sequence shown here is derived from an EMBL/GenBank/DDBJ whole genome shotgun (WGS) entry which is preliminary data.</text>
</comment>
<sequence length="166" mass="17925">MTIFAVVLAILSLVVSAISLTWQVVQHNLSGARVKVELLLGAMRGSQLVSGPFHTVRLEDLADQGFDSFVVVVRGRNRGRMPVDVTGFDVAIDSGASFGFPGWNINPTLPHRLEPGSSATFCIPLENIDKLVRVSNQTLGSTRLVRGRLDLGTGQTVVSKKVEFPL</sequence>
<protein>
    <recommendedName>
        <fullName evidence="3">DUF4352 domain-containing protein</fullName>
    </recommendedName>
</protein>
<dbReference type="RefSeq" id="WP_345525114.1">
    <property type="nucleotide sequence ID" value="NZ_BAABKN010000005.1"/>
</dbReference>
<evidence type="ECO:0000313" key="2">
    <source>
        <dbReference type="Proteomes" id="UP001499882"/>
    </source>
</evidence>